<feature type="chain" id="PRO_5017925729" evidence="1">
    <location>
        <begin position="20"/>
        <end position="156"/>
    </location>
</feature>
<proteinExistence type="predicted"/>
<dbReference type="Proteomes" id="UP000275719">
    <property type="component" value="Unassembled WGS sequence"/>
</dbReference>
<comment type="caution">
    <text evidence="2">The sequence shown here is derived from an EMBL/GenBank/DDBJ whole genome shotgun (WGS) entry which is preliminary data.</text>
</comment>
<keyword evidence="3" id="KW-1185">Reference proteome</keyword>
<dbReference type="OrthoDB" id="8564954at2"/>
<feature type="signal peptide" evidence="1">
    <location>
        <begin position="1"/>
        <end position="19"/>
    </location>
</feature>
<dbReference type="EMBL" id="RQVQ01000015">
    <property type="protein sequence ID" value="RRJ90675.1"/>
    <property type="molecule type" value="Genomic_DNA"/>
</dbReference>
<evidence type="ECO:0000313" key="2">
    <source>
        <dbReference type="EMBL" id="RRJ90675.1"/>
    </source>
</evidence>
<dbReference type="RefSeq" id="WP_125018918.1">
    <property type="nucleotide sequence ID" value="NZ_RQVQ01000015.1"/>
</dbReference>
<protein>
    <submittedName>
        <fullName evidence="2">Uncharacterized protein</fullName>
    </submittedName>
</protein>
<gene>
    <name evidence="2" type="ORF">EG240_08270</name>
</gene>
<evidence type="ECO:0000256" key="1">
    <source>
        <dbReference type="SAM" id="SignalP"/>
    </source>
</evidence>
<sequence length="156" mass="18050">MKKYVFVLFGVLICSSSFAQKKTIKELKSYKDTKPKEEVVVDFFINTSNFTIYALSTDKELRDVEKTAAQFGIELKIREVIKSNKIHEVFFEIKNGNETFVEHFQNGNIALNKIDIEFYKNGNPSVSAEEQKAKLIIKKDRNKKENGNVERVLFSQ</sequence>
<reference evidence="2 3" key="1">
    <citation type="submission" date="2018-11" db="EMBL/GenBank/DDBJ databases">
        <title>Flavobacterium sp. nov., YIM 102701-2 draft genome.</title>
        <authorList>
            <person name="Li G."/>
            <person name="Jiang Y."/>
        </authorList>
    </citation>
    <scope>NUCLEOTIDE SEQUENCE [LARGE SCALE GENOMIC DNA]</scope>
    <source>
        <strain evidence="2 3">YIM 102701-2</strain>
    </source>
</reference>
<dbReference type="AlphaFoldDB" id="A0A3P3W694"/>
<evidence type="ECO:0000313" key="3">
    <source>
        <dbReference type="Proteomes" id="UP000275719"/>
    </source>
</evidence>
<organism evidence="2 3">
    <name type="scientific">Paenimyroides tangerinum</name>
    <dbReference type="NCBI Taxonomy" id="2488728"/>
    <lineage>
        <taxon>Bacteria</taxon>
        <taxon>Pseudomonadati</taxon>
        <taxon>Bacteroidota</taxon>
        <taxon>Flavobacteriia</taxon>
        <taxon>Flavobacteriales</taxon>
        <taxon>Flavobacteriaceae</taxon>
        <taxon>Paenimyroides</taxon>
    </lineage>
</organism>
<keyword evidence="1" id="KW-0732">Signal</keyword>
<accession>A0A3P3W694</accession>
<name>A0A3P3W694_9FLAO</name>